<organism evidence="1 2">
    <name type="scientific">Aminipila luticellarii</name>
    <dbReference type="NCBI Taxonomy" id="2507160"/>
    <lineage>
        <taxon>Bacteria</taxon>
        <taxon>Bacillati</taxon>
        <taxon>Bacillota</taxon>
        <taxon>Clostridia</taxon>
        <taxon>Peptostreptococcales</taxon>
        <taxon>Anaerovoracaceae</taxon>
        <taxon>Aminipila</taxon>
    </lineage>
</organism>
<protein>
    <submittedName>
        <fullName evidence="1">Uncharacterized protein</fullName>
    </submittedName>
</protein>
<evidence type="ECO:0000313" key="1">
    <source>
        <dbReference type="EMBL" id="QAT42746.1"/>
    </source>
</evidence>
<reference evidence="1 2" key="1">
    <citation type="submission" date="2019-01" db="EMBL/GenBank/DDBJ databases">
        <title>Draft genomes of a novel of Aminipila strains.</title>
        <authorList>
            <person name="Ma S."/>
        </authorList>
    </citation>
    <scope>NUCLEOTIDE SEQUENCE [LARGE SCALE GENOMIC DNA]</scope>
    <source>
        <strain evidence="2">JN-39</strain>
    </source>
</reference>
<sequence>MDFWKIGNDQNKVSIKWSRNYFEDYKQLAYNFYDCGFSIFDEVICSGYDNIKSDMWFLTEIFLVRQSIELGLKSLLCRVYNKNNDIQKAFIECCHDLSMLFQRYNDVGNENYLTNEEKEWMTKYLDSLEEVDSKSDMFRFPFEDEFLSKYRDKFLDNVDVANNLLQAFALVKKCIQEGIALDENKFDNTLQPEFFIFASHGIGNCYLWQRLSDEGFHVKVTGYSEVIDFIYKNSNISKETKLYPLMFMFRNTIELCLKRLSYSSVDDGVPLEIFRAKRRSHFIKKDLWKNIKPVIMKYANDSGNDTEVIAIVERLIGEISGLDKNGDNFRYPTSYSLEYRFDKKNIDIKNVYEYLKAMI</sequence>
<dbReference type="KEGG" id="amij:EQM06_05600"/>
<keyword evidence="2" id="KW-1185">Reference proteome</keyword>
<dbReference type="OrthoDB" id="7063737at2"/>
<proteinExistence type="predicted"/>
<dbReference type="AlphaFoldDB" id="A0A410PV63"/>
<gene>
    <name evidence="1" type="ORF">EQM06_05600</name>
</gene>
<accession>A0A410PV63</accession>
<dbReference type="EMBL" id="CP035281">
    <property type="protein sequence ID" value="QAT42746.1"/>
    <property type="molecule type" value="Genomic_DNA"/>
</dbReference>
<evidence type="ECO:0000313" key="2">
    <source>
        <dbReference type="Proteomes" id="UP000287601"/>
    </source>
</evidence>
<name>A0A410PV63_9FIRM</name>
<dbReference type="Proteomes" id="UP000287601">
    <property type="component" value="Chromosome"/>
</dbReference>
<dbReference type="RefSeq" id="WP_128745395.1">
    <property type="nucleotide sequence ID" value="NZ_CP035281.1"/>
</dbReference>